<comment type="similarity">
    <text evidence="1 2">Belongs to the phD/YefM antitoxin family.</text>
</comment>
<dbReference type="AlphaFoldDB" id="A0A7W8HWI0"/>
<accession>A0A7W8HWI0</accession>
<dbReference type="InterPro" id="IPR036165">
    <property type="entry name" value="YefM-like_sf"/>
</dbReference>
<evidence type="ECO:0000313" key="4">
    <source>
        <dbReference type="Proteomes" id="UP000566663"/>
    </source>
</evidence>
<comment type="caution">
    <text evidence="3">The sequence shown here is derived from an EMBL/GenBank/DDBJ whole genome shotgun (WGS) entry which is preliminary data.</text>
</comment>
<sequence>MTTMNIAEAKSKLSELVARAEAGEEVVIARNGKPSVRLQPVEPAARRKPVLGAWQHLNINVPDSVFFEPDLELEALMDAPIDPARR</sequence>
<reference evidence="3 4" key="1">
    <citation type="submission" date="2020-08" db="EMBL/GenBank/DDBJ databases">
        <title>Genomic Encyclopedia of Type Strains, Phase IV (KMG-IV): sequencing the most valuable type-strain genomes for metagenomic binning, comparative biology and taxonomic classification.</title>
        <authorList>
            <person name="Goeker M."/>
        </authorList>
    </citation>
    <scope>NUCLEOTIDE SEQUENCE [LARGE SCALE GENOMIC DNA]</scope>
    <source>
        <strain evidence="3 4">DSM 25335</strain>
    </source>
</reference>
<evidence type="ECO:0000256" key="1">
    <source>
        <dbReference type="ARBA" id="ARBA00009981"/>
    </source>
</evidence>
<comment type="function">
    <text evidence="2">Antitoxin component of a type II toxin-antitoxin (TA) system.</text>
</comment>
<dbReference type="SUPFAM" id="SSF143120">
    <property type="entry name" value="YefM-like"/>
    <property type="match status" value="1"/>
</dbReference>
<name>A0A7W8HWI0_9CAUL</name>
<protein>
    <recommendedName>
        <fullName evidence="2">Antitoxin</fullName>
    </recommendedName>
</protein>
<dbReference type="Proteomes" id="UP000566663">
    <property type="component" value="Unassembled WGS sequence"/>
</dbReference>
<dbReference type="Pfam" id="PF02604">
    <property type="entry name" value="PhdYeFM_antitox"/>
    <property type="match status" value="1"/>
</dbReference>
<proteinExistence type="inferred from homology"/>
<keyword evidence="4" id="KW-1185">Reference proteome</keyword>
<evidence type="ECO:0000313" key="3">
    <source>
        <dbReference type="EMBL" id="MBB5291216.1"/>
    </source>
</evidence>
<dbReference type="RefSeq" id="WP_183252365.1">
    <property type="nucleotide sequence ID" value="NZ_BAAAFF010000004.1"/>
</dbReference>
<evidence type="ECO:0000256" key="2">
    <source>
        <dbReference type="RuleBase" id="RU362080"/>
    </source>
</evidence>
<organism evidence="3 4">
    <name type="scientific">Brevundimonas basaltis</name>
    <dbReference type="NCBI Taxonomy" id="472166"/>
    <lineage>
        <taxon>Bacteria</taxon>
        <taxon>Pseudomonadati</taxon>
        <taxon>Pseudomonadota</taxon>
        <taxon>Alphaproteobacteria</taxon>
        <taxon>Caulobacterales</taxon>
        <taxon>Caulobacteraceae</taxon>
        <taxon>Brevundimonas</taxon>
    </lineage>
</organism>
<dbReference type="InterPro" id="IPR006442">
    <property type="entry name" value="Antitoxin_Phd/YefM"/>
</dbReference>
<dbReference type="Gene3D" id="3.40.1620.10">
    <property type="entry name" value="YefM-like domain"/>
    <property type="match status" value="1"/>
</dbReference>
<gene>
    <name evidence="3" type="ORF">HNQ67_000712</name>
</gene>
<dbReference type="EMBL" id="JACHFZ010000001">
    <property type="protein sequence ID" value="MBB5291216.1"/>
    <property type="molecule type" value="Genomic_DNA"/>
</dbReference>
<dbReference type="NCBIfam" id="TIGR01552">
    <property type="entry name" value="phd_fam"/>
    <property type="match status" value="1"/>
</dbReference>